<dbReference type="PANTHER" id="PTHR24302:SF15">
    <property type="entry name" value="FATTY-ACID PEROXYGENASE"/>
    <property type="match status" value="1"/>
</dbReference>
<dbReference type="Proteomes" id="UP000000305">
    <property type="component" value="Unassembled WGS sequence"/>
</dbReference>
<dbReference type="InParanoid" id="E9GRD5"/>
<dbReference type="PROSITE" id="PS00086">
    <property type="entry name" value="CYTOCHROME_P450"/>
    <property type="match status" value="1"/>
</dbReference>
<proteinExistence type="inferred from homology"/>
<sequence length="468" mass="53855">MDALEILSSPITWAVTVGTLYIFYRYVTSTFNYFSDQGISGPKPMPFFGNMWGIWKSNLSEYDMSLVKKHGKVFGYYDGPQPNLWITDLELIKAIFVKDFDHFVDRRTFNFKTKIVRKWLTVVKGKEWKDIRSSVTPAFTTGKIKRMSLLIKECVEILSIRISAVAQSEGKMNAKLIYGAFTMDVIARCAFGLKIDSLGNKDDPFIKNAQFIFNPPTSKTPLILLPCSRWQNGADVVTRGDKRNCDRPVINVVTFQKSTLFLLAGFDQTATTLTNTCFQLARNPDIQEKLHETILQKLEDYVCHIFEDVCHEMVQDMPYLEQIIQEVLRFYPASLRTERMCTKDISYDHGGGRIHIKKGVLVTVPIYAVHHSEEYYPDPETFDPERWNPENKVKRNPYSFMAFGAGPRNCIGMRFAMEELKFAITALVKQFRFFPVEETPEKLRFDVGFQPALQPMNAILGIELRQPN</sequence>
<comment type="similarity">
    <text evidence="2 10">Belongs to the cytochrome P450 family.</text>
</comment>
<accession>E9GRD5</accession>
<protein>
    <recommendedName>
        <fullName evidence="13">Cytochrome P450</fullName>
    </recommendedName>
</protein>
<dbReference type="OrthoDB" id="1470350at2759"/>
<keyword evidence="3 9" id="KW-0349">Heme</keyword>
<dbReference type="PANTHER" id="PTHR24302">
    <property type="entry name" value="CYTOCHROME P450 FAMILY 3"/>
    <property type="match status" value="1"/>
</dbReference>
<evidence type="ECO:0000256" key="2">
    <source>
        <dbReference type="ARBA" id="ARBA00010617"/>
    </source>
</evidence>
<evidence type="ECO:0000256" key="4">
    <source>
        <dbReference type="ARBA" id="ARBA00022723"/>
    </source>
</evidence>
<keyword evidence="6 9" id="KW-0408">Iron</keyword>
<dbReference type="AlphaFoldDB" id="E9GRD5"/>
<dbReference type="eggNOG" id="KOG0158">
    <property type="taxonomic scope" value="Eukaryota"/>
</dbReference>
<dbReference type="STRING" id="6669.E9GRD5"/>
<comment type="function">
    <text evidence="1">May be involved in the metabolism of insect hormones and in the breakdown of synthetic insecticides.</text>
</comment>
<keyword evidence="4 9" id="KW-0479">Metal-binding</keyword>
<name>E9GRD5_DAPPU</name>
<feature type="binding site" description="axial binding residue" evidence="9">
    <location>
        <position position="410"/>
    </location>
    <ligand>
        <name>heme</name>
        <dbReference type="ChEBI" id="CHEBI:30413"/>
    </ligand>
    <ligandPart>
        <name>Fe</name>
        <dbReference type="ChEBI" id="CHEBI:18248"/>
    </ligandPart>
</feature>
<gene>
    <name evidence="11" type="ORF">DAPPUDRAFT_225529</name>
</gene>
<evidence type="ECO:0000256" key="10">
    <source>
        <dbReference type="RuleBase" id="RU000461"/>
    </source>
</evidence>
<keyword evidence="7 10" id="KW-0503">Monooxygenase</keyword>
<comment type="cofactor">
    <cofactor evidence="9">
        <name>heme</name>
        <dbReference type="ChEBI" id="CHEBI:30413"/>
    </cofactor>
</comment>
<dbReference type="OMA" id="RIFINDP"/>
<dbReference type="Pfam" id="PF00067">
    <property type="entry name" value="p450"/>
    <property type="match status" value="2"/>
</dbReference>
<dbReference type="GO" id="GO:0005789">
    <property type="term" value="C:endoplasmic reticulum membrane"/>
    <property type="evidence" value="ECO:0007669"/>
    <property type="project" value="UniProtKB-SubCell"/>
</dbReference>
<dbReference type="InterPro" id="IPR036396">
    <property type="entry name" value="Cyt_P450_sf"/>
</dbReference>
<dbReference type="CDD" id="cd11055">
    <property type="entry name" value="CYP3A-like"/>
    <property type="match status" value="1"/>
</dbReference>
<dbReference type="InterPro" id="IPR001128">
    <property type="entry name" value="Cyt_P450"/>
</dbReference>
<dbReference type="GO" id="GO:0004497">
    <property type="term" value="F:monooxygenase activity"/>
    <property type="evidence" value="ECO:0007669"/>
    <property type="project" value="UniProtKB-KW"/>
</dbReference>
<dbReference type="InterPro" id="IPR002403">
    <property type="entry name" value="Cyt_P450_E_grp-IV"/>
</dbReference>
<evidence type="ECO:0000256" key="8">
    <source>
        <dbReference type="ARBA" id="ARBA00043906"/>
    </source>
</evidence>
<dbReference type="Gene3D" id="1.10.630.10">
    <property type="entry name" value="Cytochrome P450"/>
    <property type="match status" value="2"/>
</dbReference>
<evidence type="ECO:0000313" key="11">
    <source>
        <dbReference type="EMBL" id="EFX77992.1"/>
    </source>
</evidence>
<dbReference type="HOGENOM" id="CLU_001570_5_2_1"/>
<dbReference type="GO" id="GO:0020037">
    <property type="term" value="F:heme binding"/>
    <property type="evidence" value="ECO:0007669"/>
    <property type="project" value="InterPro"/>
</dbReference>
<dbReference type="PhylomeDB" id="E9GRD5"/>
<dbReference type="InterPro" id="IPR017972">
    <property type="entry name" value="Cyt_P450_CS"/>
</dbReference>
<dbReference type="EMBL" id="GL732559">
    <property type="protein sequence ID" value="EFX77992.1"/>
    <property type="molecule type" value="Genomic_DNA"/>
</dbReference>
<dbReference type="PRINTS" id="PR00385">
    <property type="entry name" value="P450"/>
</dbReference>
<evidence type="ECO:0000256" key="6">
    <source>
        <dbReference type="ARBA" id="ARBA00023004"/>
    </source>
</evidence>
<dbReference type="SUPFAM" id="SSF48264">
    <property type="entry name" value="Cytochrome P450"/>
    <property type="match status" value="1"/>
</dbReference>
<dbReference type="GO" id="GO:0016705">
    <property type="term" value="F:oxidoreductase activity, acting on paired donors, with incorporation or reduction of molecular oxygen"/>
    <property type="evidence" value="ECO:0007669"/>
    <property type="project" value="InterPro"/>
</dbReference>
<keyword evidence="12" id="KW-1185">Reference proteome</keyword>
<evidence type="ECO:0000256" key="5">
    <source>
        <dbReference type="ARBA" id="ARBA00023002"/>
    </source>
</evidence>
<dbReference type="KEGG" id="dpx:DAPPUDRAFT_225529"/>
<keyword evidence="5 10" id="KW-0560">Oxidoreductase</keyword>
<dbReference type="FunCoup" id="E9GRD5">
    <property type="interactions" value="392"/>
</dbReference>
<evidence type="ECO:0000313" key="12">
    <source>
        <dbReference type="Proteomes" id="UP000000305"/>
    </source>
</evidence>
<dbReference type="InterPro" id="IPR050705">
    <property type="entry name" value="Cytochrome_P450_3A"/>
</dbReference>
<evidence type="ECO:0008006" key="13">
    <source>
        <dbReference type="Google" id="ProtNLM"/>
    </source>
</evidence>
<evidence type="ECO:0000256" key="3">
    <source>
        <dbReference type="ARBA" id="ARBA00022617"/>
    </source>
</evidence>
<evidence type="ECO:0000256" key="7">
    <source>
        <dbReference type="ARBA" id="ARBA00023033"/>
    </source>
</evidence>
<reference evidence="11 12" key="1">
    <citation type="journal article" date="2011" name="Science">
        <title>The ecoresponsive genome of Daphnia pulex.</title>
        <authorList>
            <person name="Colbourne J.K."/>
            <person name="Pfrender M.E."/>
            <person name="Gilbert D."/>
            <person name="Thomas W.K."/>
            <person name="Tucker A."/>
            <person name="Oakley T.H."/>
            <person name="Tokishita S."/>
            <person name="Aerts A."/>
            <person name="Arnold G.J."/>
            <person name="Basu M.K."/>
            <person name="Bauer D.J."/>
            <person name="Caceres C.E."/>
            <person name="Carmel L."/>
            <person name="Casola C."/>
            <person name="Choi J.H."/>
            <person name="Detter J.C."/>
            <person name="Dong Q."/>
            <person name="Dusheyko S."/>
            <person name="Eads B.D."/>
            <person name="Frohlich T."/>
            <person name="Geiler-Samerotte K.A."/>
            <person name="Gerlach D."/>
            <person name="Hatcher P."/>
            <person name="Jogdeo S."/>
            <person name="Krijgsveld J."/>
            <person name="Kriventseva E.V."/>
            <person name="Kultz D."/>
            <person name="Laforsch C."/>
            <person name="Lindquist E."/>
            <person name="Lopez J."/>
            <person name="Manak J.R."/>
            <person name="Muller J."/>
            <person name="Pangilinan J."/>
            <person name="Patwardhan R.P."/>
            <person name="Pitluck S."/>
            <person name="Pritham E.J."/>
            <person name="Rechtsteiner A."/>
            <person name="Rho M."/>
            <person name="Rogozin I.B."/>
            <person name="Sakarya O."/>
            <person name="Salamov A."/>
            <person name="Schaack S."/>
            <person name="Shapiro H."/>
            <person name="Shiga Y."/>
            <person name="Skalitzky C."/>
            <person name="Smith Z."/>
            <person name="Souvorov A."/>
            <person name="Sung W."/>
            <person name="Tang Z."/>
            <person name="Tsuchiya D."/>
            <person name="Tu H."/>
            <person name="Vos H."/>
            <person name="Wang M."/>
            <person name="Wolf Y.I."/>
            <person name="Yamagata H."/>
            <person name="Yamada T."/>
            <person name="Ye Y."/>
            <person name="Shaw J.R."/>
            <person name="Andrews J."/>
            <person name="Crease T.J."/>
            <person name="Tang H."/>
            <person name="Lucas S.M."/>
            <person name="Robertson H.M."/>
            <person name="Bork P."/>
            <person name="Koonin E.V."/>
            <person name="Zdobnov E.M."/>
            <person name="Grigoriev I.V."/>
            <person name="Lynch M."/>
            <person name="Boore J.L."/>
        </authorList>
    </citation>
    <scope>NUCLEOTIDE SEQUENCE [LARGE SCALE GENOMIC DNA]</scope>
</reference>
<evidence type="ECO:0000256" key="9">
    <source>
        <dbReference type="PIRSR" id="PIRSR602403-1"/>
    </source>
</evidence>
<dbReference type="PRINTS" id="PR00465">
    <property type="entry name" value="EP450IV"/>
</dbReference>
<comment type="function">
    <text evidence="8">Cytochromes P450 are a group of heme-thiolate monooxygenases. They oxidize a variety of structurally unrelated compounds, including steroids, fatty acids, and xenobiotics.</text>
</comment>
<dbReference type="GO" id="GO:0005506">
    <property type="term" value="F:iron ion binding"/>
    <property type="evidence" value="ECO:0007669"/>
    <property type="project" value="InterPro"/>
</dbReference>
<organism evidence="11 12">
    <name type="scientific">Daphnia pulex</name>
    <name type="common">Water flea</name>
    <dbReference type="NCBI Taxonomy" id="6669"/>
    <lineage>
        <taxon>Eukaryota</taxon>
        <taxon>Metazoa</taxon>
        <taxon>Ecdysozoa</taxon>
        <taxon>Arthropoda</taxon>
        <taxon>Crustacea</taxon>
        <taxon>Branchiopoda</taxon>
        <taxon>Diplostraca</taxon>
        <taxon>Cladocera</taxon>
        <taxon>Anomopoda</taxon>
        <taxon>Daphniidae</taxon>
        <taxon>Daphnia</taxon>
    </lineage>
</organism>
<evidence type="ECO:0000256" key="1">
    <source>
        <dbReference type="ARBA" id="ARBA00003690"/>
    </source>
</evidence>